<proteinExistence type="predicted"/>
<protein>
    <submittedName>
        <fullName evidence="2">DinB superfamily protein</fullName>
    </submittedName>
</protein>
<dbReference type="InterPro" id="IPR034660">
    <property type="entry name" value="DinB/YfiT-like"/>
</dbReference>
<feature type="domain" description="DinB-like" evidence="1">
    <location>
        <begin position="36"/>
        <end position="166"/>
    </location>
</feature>
<dbReference type="EMBL" id="LT629740">
    <property type="protein sequence ID" value="SDS51238.1"/>
    <property type="molecule type" value="Genomic_DNA"/>
</dbReference>
<accession>A0A1H1STQ8</accession>
<reference evidence="2 3" key="1">
    <citation type="submission" date="2016-10" db="EMBL/GenBank/DDBJ databases">
        <authorList>
            <person name="de Groot N.N."/>
        </authorList>
    </citation>
    <scope>NUCLEOTIDE SEQUENCE [LARGE SCALE GENOMIC DNA]</scope>
    <source>
        <strain evidence="2 3">MP1X4</strain>
    </source>
</reference>
<keyword evidence="3" id="KW-1185">Reference proteome</keyword>
<dbReference type="SUPFAM" id="SSF109854">
    <property type="entry name" value="DinB/YfiT-like putative metalloenzymes"/>
    <property type="match status" value="1"/>
</dbReference>
<dbReference type="InterPro" id="IPR024775">
    <property type="entry name" value="DinB-like"/>
</dbReference>
<dbReference type="Proteomes" id="UP000199679">
    <property type="component" value="Chromosome I"/>
</dbReference>
<evidence type="ECO:0000313" key="3">
    <source>
        <dbReference type="Proteomes" id="UP000199679"/>
    </source>
</evidence>
<dbReference type="Gene3D" id="1.20.120.450">
    <property type="entry name" value="dinb family like domain"/>
    <property type="match status" value="1"/>
</dbReference>
<dbReference type="Pfam" id="PF12867">
    <property type="entry name" value="DinB_2"/>
    <property type="match status" value="1"/>
</dbReference>
<evidence type="ECO:0000313" key="2">
    <source>
        <dbReference type="EMBL" id="SDS51238.1"/>
    </source>
</evidence>
<evidence type="ECO:0000259" key="1">
    <source>
        <dbReference type="Pfam" id="PF12867"/>
    </source>
</evidence>
<dbReference type="STRING" id="652787.SAMN05216490_1289"/>
<organism evidence="2 3">
    <name type="scientific">Mucilaginibacter mallensis</name>
    <dbReference type="NCBI Taxonomy" id="652787"/>
    <lineage>
        <taxon>Bacteria</taxon>
        <taxon>Pseudomonadati</taxon>
        <taxon>Bacteroidota</taxon>
        <taxon>Sphingobacteriia</taxon>
        <taxon>Sphingobacteriales</taxon>
        <taxon>Sphingobacteriaceae</taxon>
        <taxon>Mucilaginibacter</taxon>
    </lineage>
</organism>
<sequence>MYYEIIIMANKNKAEVWLRGPLEGIPPLLQPVAHALLQAREEINGLMNNFPDKLLWERPVGMASPGFHLQHLTGVLDRLFTYAKGEQLTQQQLDYLASEGKDQQQNVQTLLNNFNHQVDRAIKQLGETDETTLTETRGVGRAQIPSTVIGLLVHSAEHTMRHTGQLLVTARILVSSSSF</sequence>
<name>A0A1H1STQ8_MUCMA</name>
<dbReference type="AlphaFoldDB" id="A0A1H1STQ8"/>
<gene>
    <name evidence="2" type="ORF">SAMN05216490_1289</name>
</gene>